<gene>
    <name evidence="3" type="ORF">GPICK_06265</name>
</gene>
<dbReference type="SUPFAM" id="SSF51126">
    <property type="entry name" value="Pectin lyase-like"/>
    <property type="match status" value="1"/>
</dbReference>
<evidence type="ECO:0000313" key="4">
    <source>
        <dbReference type="Proteomes" id="UP000057609"/>
    </source>
</evidence>
<dbReference type="PROSITE" id="PS51257">
    <property type="entry name" value="PROKAR_LIPOPROTEIN"/>
    <property type="match status" value="1"/>
</dbReference>
<dbReference type="EMBL" id="CP009788">
    <property type="protein sequence ID" value="AJE03024.1"/>
    <property type="molecule type" value="Genomic_DNA"/>
</dbReference>
<proteinExistence type="predicted"/>
<feature type="domain" description="Right handed beta helix" evidence="2">
    <location>
        <begin position="282"/>
        <end position="411"/>
    </location>
</feature>
<dbReference type="Proteomes" id="UP000057609">
    <property type="component" value="Chromosome"/>
</dbReference>
<keyword evidence="4" id="KW-1185">Reference proteome</keyword>
<feature type="compositionally biased region" description="Polar residues" evidence="1">
    <location>
        <begin position="74"/>
        <end position="86"/>
    </location>
</feature>
<dbReference type="KEGG" id="gpi:GPICK_06265"/>
<sequence>MRHLRGSSIGGRRGGLLIISCAAVLFSGCGMLHGLWGKGAVAPPAPTKIEGPAEKGARPVFPPVVSSSVASPKQAAQNDSPQHGLSPTTPPAPASETAAAPQAKPFRAPERAPLPGATRIAPPVAVSPNVPVYRDTVLTEDTVWRGEVVVEGSVTVSPQTTLTVEPGAVVRFRRTSAGIGAGPLLLVQGRLVARGSADSPVRFTSFFPEPQAGDWEGIVLLGSEKKNALEHTRIEGAAVGIDALYSTLSVRDGGIYSCGTGGRFQDSIVSVSGGEVAGCDVGVEFAESEADIRDASFGRNRAGIVLRGGSLNLEGVSAAANDRFGLAAVGGRIRVERSIFDRNGTGLVLDGCEGGVSRGRMAGNREFGIVLTRSRVKVVANEIADNEAVGLRVDDGKGVAWGNVFARNGRYDLYNAGSEEFRAMANWWGEDSPVAVGKRVFGAADEPGRGRVLLAPVLRVKPLLPALNYVAK</sequence>
<dbReference type="HOGENOM" id="CLU_045809_0_0_7"/>
<protein>
    <recommendedName>
        <fullName evidence="2">Right handed beta helix domain-containing protein</fullName>
    </recommendedName>
</protein>
<evidence type="ECO:0000259" key="2">
    <source>
        <dbReference type="Pfam" id="PF13229"/>
    </source>
</evidence>
<accession>A0A0B5BD52</accession>
<dbReference type="Gene3D" id="2.160.20.10">
    <property type="entry name" value="Single-stranded right-handed beta-helix, Pectin lyase-like"/>
    <property type="match status" value="1"/>
</dbReference>
<dbReference type="AlphaFoldDB" id="A0A0B5BD52"/>
<reference evidence="3 4" key="1">
    <citation type="journal article" date="2015" name="Genome Announc.">
        <title>Complete Genome of Geobacter pickeringii G13T, a Metal-Reducing Isolate from Sedimentary Kaolin Deposits.</title>
        <authorList>
            <person name="Badalamenti J.P."/>
            <person name="Bond D.R."/>
        </authorList>
    </citation>
    <scope>NUCLEOTIDE SEQUENCE [LARGE SCALE GENOMIC DNA]</scope>
    <source>
        <strain evidence="3 4">G13</strain>
    </source>
</reference>
<evidence type="ECO:0000256" key="1">
    <source>
        <dbReference type="SAM" id="MobiDB-lite"/>
    </source>
</evidence>
<dbReference type="InterPro" id="IPR011050">
    <property type="entry name" value="Pectin_lyase_fold/virulence"/>
</dbReference>
<evidence type="ECO:0000313" key="3">
    <source>
        <dbReference type="EMBL" id="AJE03024.1"/>
    </source>
</evidence>
<name>A0A0B5BD52_9BACT</name>
<organism evidence="3 4">
    <name type="scientific">Geobacter pickeringii</name>
    <dbReference type="NCBI Taxonomy" id="345632"/>
    <lineage>
        <taxon>Bacteria</taxon>
        <taxon>Pseudomonadati</taxon>
        <taxon>Thermodesulfobacteriota</taxon>
        <taxon>Desulfuromonadia</taxon>
        <taxon>Geobacterales</taxon>
        <taxon>Geobacteraceae</taxon>
        <taxon>Geobacter</taxon>
    </lineage>
</organism>
<dbReference type="Pfam" id="PF13229">
    <property type="entry name" value="Beta_helix"/>
    <property type="match status" value="1"/>
</dbReference>
<feature type="region of interest" description="Disordered" evidence="1">
    <location>
        <begin position="47"/>
        <end position="121"/>
    </location>
</feature>
<dbReference type="RefSeq" id="WP_039741409.1">
    <property type="nucleotide sequence ID" value="NZ_CP009788.1"/>
</dbReference>
<dbReference type="STRING" id="345632.GPICK_06265"/>
<dbReference type="InterPro" id="IPR039448">
    <property type="entry name" value="Beta_helix"/>
</dbReference>
<feature type="compositionally biased region" description="Low complexity" evidence="1">
    <location>
        <begin position="63"/>
        <end position="72"/>
    </location>
</feature>
<feature type="compositionally biased region" description="Low complexity" evidence="1">
    <location>
        <begin position="94"/>
        <end position="105"/>
    </location>
</feature>
<dbReference type="InterPro" id="IPR012334">
    <property type="entry name" value="Pectin_lyas_fold"/>
</dbReference>
<dbReference type="OrthoDB" id="5401272at2"/>